<proteinExistence type="predicted"/>
<feature type="compositionally biased region" description="Basic and acidic residues" evidence="1">
    <location>
        <begin position="109"/>
        <end position="125"/>
    </location>
</feature>
<comment type="caution">
    <text evidence="2">The sequence shown here is derived from an EMBL/GenBank/DDBJ whole genome shotgun (WGS) entry which is preliminary data.</text>
</comment>
<feature type="region of interest" description="Disordered" evidence="1">
    <location>
        <begin position="28"/>
        <end position="51"/>
    </location>
</feature>
<protein>
    <submittedName>
        <fullName evidence="2">Uncharacterized protein</fullName>
    </submittedName>
</protein>
<name>A0ABD6ESJ6_9BILA</name>
<evidence type="ECO:0000313" key="3">
    <source>
        <dbReference type="Proteomes" id="UP001608902"/>
    </source>
</evidence>
<gene>
    <name evidence="2" type="ORF">AB6A40_009637</name>
</gene>
<feature type="region of interest" description="Disordered" evidence="1">
    <location>
        <begin position="84"/>
        <end position="125"/>
    </location>
</feature>
<keyword evidence="3" id="KW-1185">Reference proteome</keyword>
<dbReference type="EMBL" id="JBGFUD010010488">
    <property type="protein sequence ID" value="MFH4982928.1"/>
    <property type="molecule type" value="Genomic_DNA"/>
</dbReference>
<sequence length="125" mass="13252">MLVGRSCFYRTIGDPLIKIIPAYRHRTQSSSCSSTTSGGGQQISPRLSSSSNGVVSVADQFSNRTAVYGASSLNSGLYISSNYSSSTVPSLATSSHLTPPVINSATSENGRHRDGETMLIDPIHR</sequence>
<dbReference type="AlphaFoldDB" id="A0ABD6ESJ6"/>
<accession>A0ABD6ESJ6</accession>
<dbReference type="Proteomes" id="UP001608902">
    <property type="component" value="Unassembled WGS sequence"/>
</dbReference>
<organism evidence="2 3">
    <name type="scientific">Gnathostoma spinigerum</name>
    <dbReference type="NCBI Taxonomy" id="75299"/>
    <lineage>
        <taxon>Eukaryota</taxon>
        <taxon>Metazoa</taxon>
        <taxon>Ecdysozoa</taxon>
        <taxon>Nematoda</taxon>
        <taxon>Chromadorea</taxon>
        <taxon>Rhabditida</taxon>
        <taxon>Spirurina</taxon>
        <taxon>Gnathostomatomorpha</taxon>
        <taxon>Gnathostomatoidea</taxon>
        <taxon>Gnathostomatidae</taxon>
        <taxon>Gnathostoma</taxon>
    </lineage>
</organism>
<evidence type="ECO:0000256" key="1">
    <source>
        <dbReference type="SAM" id="MobiDB-lite"/>
    </source>
</evidence>
<evidence type="ECO:0000313" key="2">
    <source>
        <dbReference type="EMBL" id="MFH4982928.1"/>
    </source>
</evidence>
<feature type="compositionally biased region" description="Low complexity" evidence="1">
    <location>
        <begin position="84"/>
        <end position="95"/>
    </location>
</feature>
<reference evidence="2 3" key="1">
    <citation type="submission" date="2024-08" db="EMBL/GenBank/DDBJ databases">
        <title>Gnathostoma spinigerum genome.</title>
        <authorList>
            <person name="Gonzalez-Bertolin B."/>
            <person name="Monzon S."/>
            <person name="Zaballos A."/>
            <person name="Jimenez P."/>
            <person name="Dekumyoy P."/>
            <person name="Varona S."/>
            <person name="Cuesta I."/>
            <person name="Sumanam S."/>
            <person name="Adisakwattana P."/>
            <person name="Gasser R.B."/>
            <person name="Hernandez-Gonzalez A."/>
            <person name="Young N.D."/>
            <person name="Perteguer M.J."/>
        </authorList>
    </citation>
    <scope>NUCLEOTIDE SEQUENCE [LARGE SCALE GENOMIC DNA]</scope>
    <source>
        <strain evidence="2">AL3</strain>
        <tissue evidence="2">Liver</tissue>
    </source>
</reference>